<dbReference type="PANTHER" id="PTHR23513">
    <property type="entry name" value="INTEGRAL MEMBRANE EFFLUX PROTEIN-RELATED"/>
    <property type="match status" value="1"/>
</dbReference>
<protein>
    <submittedName>
        <fullName evidence="7">MFS transporter</fullName>
    </submittedName>
</protein>
<keyword evidence="8" id="KW-1185">Reference proteome</keyword>
<accession>A0A849ANC4</accession>
<feature type="transmembrane region" description="Helical" evidence="6">
    <location>
        <begin position="116"/>
        <end position="138"/>
    </location>
</feature>
<dbReference type="SUPFAM" id="SSF103473">
    <property type="entry name" value="MFS general substrate transporter"/>
    <property type="match status" value="1"/>
</dbReference>
<evidence type="ECO:0000256" key="4">
    <source>
        <dbReference type="ARBA" id="ARBA00022989"/>
    </source>
</evidence>
<keyword evidence="5 6" id="KW-0472">Membrane</keyword>
<feature type="transmembrane region" description="Helical" evidence="6">
    <location>
        <begin position="61"/>
        <end position="80"/>
    </location>
</feature>
<evidence type="ECO:0000256" key="6">
    <source>
        <dbReference type="SAM" id="Phobius"/>
    </source>
</evidence>
<dbReference type="CDD" id="cd06173">
    <property type="entry name" value="MFS_MefA_like"/>
    <property type="match status" value="1"/>
</dbReference>
<keyword evidence="2" id="KW-1003">Cell membrane</keyword>
<gene>
    <name evidence="7" type="ORF">HJ588_17235</name>
</gene>
<dbReference type="AlphaFoldDB" id="A0A849ANC4"/>
<dbReference type="Pfam" id="PF07690">
    <property type="entry name" value="MFS_1"/>
    <property type="match status" value="1"/>
</dbReference>
<sequence>MKVGTRRATADAGTARAAVRVREPLPAPYLIWVGATAISTLGTGILEFGIVWYATGLSANLAGVVTTVVVAPRIALLLVGGLTADRLGIRKVLVAGDLAMFVMCVALAVWTSLDGVQAALLVAVSVLAGVVDAFYLPATGVLPRLFVDGAALPRALAVNSTFARLARLAGPALGAVVVAALGLTGAAVIDAVSFAVVLTVLVLIRPPLRAAPATSERVPLRRTLRDVWDDLTLRRTLVATAVIAAVVLPAVVLGTPLLARENDWGATVSGLLEAGWIVGGLPVTAVIARWGVWRRQLLAVTAGLLAQAVGLTGMGLATSPWAAGAGAVLLGVGVAACTGHLWPAYLAATPPGQLARYQAILLLAQMLPLLVTTFVFTSSVESVGAPTAFIGAGAVLLITTLWWLAKSWMRPVGRTRHTG</sequence>
<feature type="transmembrane region" description="Helical" evidence="6">
    <location>
        <begin position="323"/>
        <end position="347"/>
    </location>
</feature>
<feature type="transmembrane region" description="Helical" evidence="6">
    <location>
        <begin position="271"/>
        <end position="290"/>
    </location>
</feature>
<dbReference type="InterPro" id="IPR011701">
    <property type="entry name" value="MFS"/>
</dbReference>
<feature type="transmembrane region" description="Helical" evidence="6">
    <location>
        <begin position="359"/>
        <end position="377"/>
    </location>
</feature>
<dbReference type="PANTHER" id="PTHR23513:SF11">
    <property type="entry name" value="STAPHYLOFERRIN A TRANSPORTER"/>
    <property type="match status" value="1"/>
</dbReference>
<comment type="caution">
    <text evidence="7">The sequence shown here is derived from an EMBL/GenBank/DDBJ whole genome shotgun (WGS) entry which is preliminary data.</text>
</comment>
<feature type="transmembrane region" description="Helical" evidence="6">
    <location>
        <begin position="297"/>
        <end position="317"/>
    </location>
</feature>
<dbReference type="Gene3D" id="1.20.1250.20">
    <property type="entry name" value="MFS general substrate transporter like domains"/>
    <property type="match status" value="1"/>
</dbReference>
<evidence type="ECO:0000313" key="7">
    <source>
        <dbReference type="EMBL" id="NNG41006.1"/>
    </source>
</evidence>
<keyword evidence="4 6" id="KW-1133">Transmembrane helix</keyword>
<feature type="transmembrane region" description="Helical" evidence="6">
    <location>
        <begin position="237"/>
        <end position="259"/>
    </location>
</feature>
<feature type="transmembrane region" description="Helical" evidence="6">
    <location>
        <begin position="92"/>
        <end position="110"/>
    </location>
</feature>
<evidence type="ECO:0000313" key="8">
    <source>
        <dbReference type="Proteomes" id="UP000557772"/>
    </source>
</evidence>
<feature type="transmembrane region" description="Helical" evidence="6">
    <location>
        <begin position="383"/>
        <end position="405"/>
    </location>
</feature>
<comment type="subcellular location">
    <subcellularLocation>
        <location evidence="1">Cell membrane</location>
        <topology evidence="1">Multi-pass membrane protein</topology>
    </subcellularLocation>
</comment>
<evidence type="ECO:0000256" key="5">
    <source>
        <dbReference type="ARBA" id="ARBA00023136"/>
    </source>
</evidence>
<keyword evidence="3 6" id="KW-0812">Transmembrane</keyword>
<dbReference type="EMBL" id="JABENB010000003">
    <property type="protein sequence ID" value="NNG41006.1"/>
    <property type="molecule type" value="Genomic_DNA"/>
</dbReference>
<dbReference type="RefSeq" id="WP_171157908.1">
    <property type="nucleotide sequence ID" value="NZ_JABENB010000003.1"/>
</dbReference>
<reference evidence="7 8" key="1">
    <citation type="submission" date="2020-05" db="EMBL/GenBank/DDBJ databases">
        <title>Flexivirga sp. ID2601S isolated from air conditioner.</title>
        <authorList>
            <person name="Kim D.H."/>
        </authorList>
    </citation>
    <scope>NUCLEOTIDE SEQUENCE [LARGE SCALE GENOMIC DNA]</scope>
    <source>
        <strain evidence="7 8">ID2601S</strain>
    </source>
</reference>
<feature type="transmembrane region" description="Helical" evidence="6">
    <location>
        <begin position="29"/>
        <end position="55"/>
    </location>
</feature>
<dbReference type="GO" id="GO:0005886">
    <property type="term" value="C:plasma membrane"/>
    <property type="evidence" value="ECO:0007669"/>
    <property type="project" value="UniProtKB-SubCell"/>
</dbReference>
<dbReference type="GO" id="GO:0022857">
    <property type="term" value="F:transmembrane transporter activity"/>
    <property type="evidence" value="ECO:0007669"/>
    <property type="project" value="InterPro"/>
</dbReference>
<evidence type="ECO:0000256" key="1">
    <source>
        <dbReference type="ARBA" id="ARBA00004651"/>
    </source>
</evidence>
<dbReference type="InterPro" id="IPR036259">
    <property type="entry name" value="MFS_trans_sf"/>
</dbReference>
<organism evidence="7 8">
    <name type="scientific">Flexivirga aerilata</name>
    <dbReference type="NCBI Taxonomy" id="1656889"/>
    <lineage>
        <taxon>Bacteria</taxon>
        <taxon>Bacillati</taxon>
        <taxon>Actinomycetota</taxon>
        <taxon>Actinomycetes</taxon>
        <taxon>Micrococcales</taxon>
        <taxon>Dermacoccaceae</taxon>
        <taxon>Flexivirga</taxon>
    </lineage>
</organism>
<evidence type="ECO:0000256" key="2">
    <source>
        <dbReference type="ARBA" id="ARBA00022475"/>
    </source>
</evidence>
<name>A0A849ANC4_9MICO</name>
<proteinExistence type="predicted"/>
<evidence type="ECO:0000256" key="3">
    <source>
        <dbReference type="ARBA" id="ARBA00022692"/>
    </source>
</evidence>
<dbReference type="Proteomes" id="UP000557772">
    <property type="component" value="Unassembled WGS sequence"/>
</dbReference>
<feature type="transmembrane region" description="Helical" evidence="6">
    <location>
        <begin position="172"/>
        <end position="204"/>
    </location>
</feature>